<dbReference type="InterPro" id="IPR051215">
    <property type="entry name" value="GRE"/>
</dbReference>
<dbReference type="Pfam" id="PF01228">
    <property type="entry name" value="Gly_radical"/>
    <property type="match status" value="1"/>
</dbReference>
<feature type="domain" description="Glycine radical" evidence="5">
    <location>
        <begin position="686"/>
        <end position="806"/>
    </location>
</feature>
<dbReference type="PROSITE" id="PS51554">
    <property type="entry name" value="PFL"/>
    <property type="match status" value="1"/>
</dbReference>
<keyword evidence="8" id="KW-1185">Reference proteome</keyword>
<dbReference type="InterPro" id="IPR004184">
    <property type="entry name" value="PFL_dom"/>
</dbReference>
<dbReference type="RefSeq" id="WP_212506474.1">
    <property type="nucleotide sequence ID" value="NZ_CP060696.1"/>
</dbReference>
<dbReference type="GO" id="GO:0016835">
    <property type="term" value="F:carbon-oxygen lyase activity"/>
    <property type="evidence" value="ECO:0007669"/>
    <property type="project" value="InterPro"/>
</dbReference>
<dbReference type="Proteomes" id="UP000516046">
    <property type="component" value="Chromosome"/>
</dbReference>
<dbReference type="Pfam" id="PF02901">
    <property type="entry name" value="PFL-like"/>
    <property type="match status" value="1"/>
</dbReference>
<name>A0A7G9WFE2_9FIRM</name>
<evidence type="ECO:0000259" key="5">
    <source>
        <dbReference type="PROSITE" id="PS51149"/>
    </source>
</evidence>
<evidence type="ECO:0000313" key="8">
    <source>
        <dbReference type="Proteomes" id="UP000516046"/>
    </source>
</evidence>
<feature type="domain" description="PFL" evidence="6">
    <location>
        <begin position="23"/>
        <end position="679"/>
    </location>
</feature>
<dbReference type="NCBIfam" id="NF043068">
    <property type="entry name" value="glycl_HYPD"/>
    <property type="match status" value="1"/>
</dbReference>
<evidence type="ECO:0000256" key="2">
    <source>
        <dbReference type="ARBA" id="ARBA00023239"/>
    </source>
</evidence>
<dbReference type="PANTHER" id="PTHR43641">
    <property type="entry name" value="FORMATE ACETYLTRANSFERASE 3-RELATED"/>
    <property type="match status" value="1"/>
</dbReference>
<dbReference type="AlphaFoldDB" id="A0A7G9WFE2"/>
<proteinExistence type="predicted"/>
<evidence type="ECO:0000256" key="4">
    <source>
        <dbReference type="SAM" id="MobiDB-lite"/>
    </source>
</evidence>
<dbReference type="EMBL" id="CP060696">
    <property type="protein sequence ID" value="QNO17404.1"/>
    <property type="molecule type" value="Genomic_DNA"/>
</dbReference>
<evidence type="ECO:0000256" key="3">
    <source>
        <dbReference type="PROSITE-ProRule" id="PRU00493"/>
    </source>
</evidence>
<gene>
    <name evidence="7" type="ORF">H6X83_10710</name>
</gene>
<feature type="region of interest" description="Disordered" evidence="4">
    <location>
        <begin position="1"/>
        <end position="23"/>
    </location>
</feature>
<evidence type="ECO:0000259" key="6">
    <source>
        <dbReference type="PROSITE" id="PS51554"/>
    </source>
</evidence>
<feature type="modified residue" description="Glycine radical" evidence="3">
    <location>
        <position position="781"/>
    </location>
</feature>
<dbReference type="InterPro" id="IPR050012">
    <property type="entry name" value="Glycl_HYPD"/>
</dbReference>
<dbReference type="PROSITE" id="PS51149">
    <property type="entry name" value="GLY_RADICAL_2"/>
    <property type="match status" value="1"/>
</dbReference>
<feature type="compositionally biased region" description="Polar residues" evidence="4">
    <location>
        <begin position="1"/>
        <end position="15"/>
    </location>
</feature>
<dbReference type="GO" id="GO:0005829">
    <property type="term" value="C:cytosol"/>
    <property type="evidence" value="ECO:0007669"/>
    <property type="project" value="TreeGrafter"/>
</dbReference>
<dbReference type="CDD" id="cd01677">
    <property type="entry name" value="PFL2_DhaB_BssA"/>
    <property type="match status" value="1"/>
</dbReference>
<organism evidence="7 8">
    <name type="scientific">Caproicibacterium amylolyticum</name>
    <dbReference type="NCBI Taxonomy" id="2766537"/>
    <lineage>
        <taxon>Bacteria</taxon>
        <taxon>Bacillati</taxon>
        <taxon>Bacillota</taxon>
        <taxon>Clostridia</taxon>
        <taxon>Eubacteriales</taxon>
        <taxon>Oscillospiraceae</taxon>
        <taxon>Caproicibacterium</taxon>
    </lineage>
</organism>
<protein>
    <submittedName>
        <fullName evidence="7">Glycyl radical protein</fullName>
    </submittedName>
</protein>
<dbReference type="KEGG" id="caml:H6X83_10710"/>
<reference evidence="7 8" key="1">
    <citation type="submission" date="2020-08" db="EMBL/GenBank/DDBJ databases">
        <authorList>
            <person name="Ren C."/>
            <person name="Gu Y."/>
            <person name="Xu Y."/>
        </authorList>
    </citation>
    <scope>NUCLEOTIDE SEQUENCE [LARGE SCALE GENOMIC DNA]</scope>
    <source>
        <strain evidence="7 8">LBM18003</strain>
    </source>
</reference>
<dbReference type="PANTHER" id="PTHR43641:SF2">
    <property type="entry name" value="DEHYDRATASE YBIW-RELATED"/>
    <property type="match status" value="1"/>
</dbReference>
<keyword evidence="1 3" id="KW-0556">Organic radical</keyword>
<dbReference type="InterPro" id="IPR001150">
    <property type="entry name" value="Gly_radical"/>
</dbReference>
<keyword evidence="2" id="KW-0456">Lyase</keyword>
<sequence length="806" mass="90929">MSETTGCCAVPSQQKQKQHGMNERVRRLREESLSAQPHLYMERAKLETEAYQLYEGKVSVPELRALTLQHFFAHKTISISKGELIVGEKGDGPQAAPTFPELCCHTLEDMQVMNDRKLINFVNTEADREYQKEVIIPFWEKRSIRYKILEKMTPEWKAAYGCGIFTEFMEQRGPGHTVGSEKIYRKGLLEYQQDIQNALDALDFYHDRNALEKQNELKAMSIACDAVMTLSRRYGELARSMAAETEDDAWKADLLRIAANCEVVPAHKPQTFHQALQMYWFVHLAVTSELNPWDSYSPGRLDQHVYPFYKKDTEAGTLDRAHALELLECLWVKFNNQPAPPKVGITLKESGTYTDFANINTGGVAPDGTNGVNDVSYLILDCMDDMKLLQPSSNVQISRKTPSKFLLRACEISRKGWGQPAFYNTEAIIQELLNAGKSIEDARGGGTSGCVETGAFGNEAYILTGYFNLPKILELTLFNGYDHVANCQLGLQLGSAEDFHSYEELFAAYQKQIEYFLNIKVRGSNVIEKIYADYMPVPFLSVITNDCIKKGMDYNAGGARYNTSYIQGVGIGTVTDCLAAIKYNVYDKQKFTMTQLTQALMDDFEKEPRILNLVQNHTPKYGNDDDYADEIMRSVFDFYQKAVTGRPNMRSGQYRINMLPTTCHVYFGEVMLASANGRRAHKPVSEGISPAKGADTHGPTAVIKSCAKMDHVRTGGTLLNQKFPPSVVAGEQGLQQMANLVRTYFNMDGHHIQFNVIDRKTLLDAQAHPDEYKDLIVRVAGYSDHFRNLSKALQDEIIERTEQSFA</sequence>
<dbReference type="Gene3D" id="3.20.70.20">
    <property type="match status" value="1"/>
</dbReference>
<dbReference type="SUPFAM" id="SSF51998">
    <property type="entry name" value="PFL-like glycyl radical enzymes"/>
    <property type="match status" value="1"/>
</dbReference>
<evidence type="ECO:0000256" key="1">
    <source>
        <dbReference type="ARBA" id="ARBA00022818"/>
    </source>
</evidence>
<accession>A0A7G9WFE2</accession>
<evidence type="ECO:0000313" key="7">
    <source>
        <dbReference type="EMBL" id="QNO17404.1"/>
    </source>
</evidence>